<dbReference type="GO" id="GO:0005975">
    <property type="term" value="P:carbohydrate metabolic process"/>
    <property type="evidence" value="ECO:0007669"/>
    <property type="project" value="InterPro"/>
</dbReference>
<evidence type="ECO:0000259" key="2">
    <source>
        <dbReference type="PROSITE" id="PS51782"/>
    </source>
</evidence>
<dbReference type="Gene3D" id="1.10.101.10">
    <property type="entry name" value="PGBD-like superfamily/PGBD"/>
    <property type="match status" value="1"/>
</dbReference>
<evidence type="ECO:0000259" key="3">
    <source>
        <dbReference type="PROSITE" id="PS51910"/>
    </source>
</evidence>
<dbReference type="InterPro" id="IPR002477">
    <property type="entry name" value="Peptidoglycan-bd-like"/>
</dbReference>
<dbReference type="SUPFAM" id="SSF51445">
    <property type="entry name" value="(Trans)glycosidases"/>
    <property type="match status" value="1"/>
</dbReference>
<dbReference type="InterPro" id="IPR036779">
    <property type="entry name" value="LysM_dom_sf"/>
</dbReference>
<dbReference type="PROSITE" id="PS51910">
    <property type="entry name" value="GH18_2"/>
    <property type="match status" value="1"/>
</dbReference>
<dbReference type="InterPro" id="IPR018392">
    <property type="entry name" value="LysM"/>
</dbReference>
<evidence type="ECO:0000313" key="4">
    <source>
        <dbReference type="EMBL" id="QUL98586.1"/>
    </source>
</evidence>
<reference evidence="4" key="2">
    <citation type="journal article" date="2023" name="Biology">
        <title>Prokaryotic Life Associated with Coal-Fire Gas Vents Revealed by Metagenomics.</title>
        <authorList>
            <person name="Kadnikov V.V."/>
            <person name="Mardanov A.V."/>
            <person name="Beletsky A.V."/>
            <person name="Karnachuk O.V."/>
            <person name="Ravin N.V."/>
        </authorList>
    </citation>
    <scope>NUCLEOTIDE SEQUENCE</scope>
    <source>
        <strain evidence="4">Bu02</strain>
    </source>
</reference>
<dbReference type="SUPFAM" id="SSF47090">
    <property type="entry name" value="PGBD-like"/>
    <property type="match status" value="1"/>
</dbReference>
<organism evidence="4">
    <name type="scientific">Candidatus Fermentithermobacillus carboniphilus</name>
    <dbReference type="NCBI Taxonomy" id="3085328"/>
    <lineage>
        <taxon>Bacteria</taxon>
        <taxon>Bacillati</taxon>
        <taxon>Bacillota</taxon>
        <taxon>Candidatus Fermentithermobacillia</taxon>
        <taxon>Candidatus Fermentithermobacillales</taxon>
        <taxon>Candidatus Fermentithermobacillaceae</taxon>
        <taxon>Candidatus Fermentithermobacillus</taxon>
    </lineage>
</organism>
<sequence>MKKPGNCAHKPAVLILVCLIVVSSLTGLATPFRVSAETVNVDEILSSLQYPLKKGSMGQAVSALQKALSLLGFNVGPVDGIFGIKTHAAVISFQESQGLWPDGVVGPKTREALRVALNKFLLGGDRPQLGEERYVVKPGDTLYSIARATGTTVGAILALNPGISSTIYPGMRLVLKAPSRSHVWVYAPKYKPDDRVSFQDVSANIDKIDVVIDYGFSVSEDGSIVGSGDPELRNLASSKGKAIFAMISNTRNGKFDQSLARTVLKQGLTASKNFVTGISRLLEQGYTGINIDFENIPGDLRQEFTTFIRNVSSLLGSRATLSVAVPAKTRDNPASSWSGGFDYKALSNWVDFMVIMAYDEHYSRSRPGPVASLEWVTEVSDFAKTQIPPSKIVLGIAGYGYEWPKDGGSGRSYPAHVMEKDALSQGIAVVRDQGKVPHYELTRDGCVYVRYYEDGASIREKVGLALKNGFYGVSLWRAGYETPDTWDAIAPR</sequence>
<dbReference type="InterPro" id="IPR011583">
    <property type="entry name" value="Chitinase_II/V-like_cat"/>
</dbReference>
<evidence type="ECO:0000256" key="1">
    <source>
        <dbReference type="ARBA" id="ARBA00023295"/>
    </source>
</evidence>
<dbReference type="Gene3D" id="3.10.50.10">
    <property type="match status" value="1"/>
</dbReference>
<dbReference type="KEGG" id="fcz:IMF26_00330"/>
<dbReference type="InterPro" id="IPR029070">
    <property type="entry name" value="Chitinase_insertion_sf"/>
</dbReference>
<dbReference type="InterPro" id="IPR017853">
    <property type="entry name" value="GH"/>
</dbReference>
<dbReference type="SUPFAM" id="SSF54106">
    <property type="entry name" value="LysM domain"/>
    <property type="match status" value="1"/>
</dbReference>
<keyword evidence="1" id="KW-0326">Glycosidase</keyword>
<keyword evidence="1" id="KW-0378">Hydrolase</keyword>
<dbReference type="Gene3D" id="3.20.20.80">
    <property type="entry name" value="Glycosidases"/>
    <property type="match status" value="1"/>
</dbReference>
<dbReference type="GO" id="GO:0016798">
    <property type="term" value="F:hydrolase activity, acting on glycosyl bonds"/>
    <property type="evidence" value="ECO:0007669"/>
    <property type="project" value="UniProtKB-KW"/>
</dbReference>
<accession>A0AAT9LBZ5</accession>
<dbReference type="Gene3D" id="3.10.350.10">
    <property type="entry name" value="LysM domain"/>
    <property type="match status" value="1"/>
</dbReference>
<dbReference type="AlphaFoldDB" id="A0AAT9LBZ5"/>
<dbReference type="SMART" id="SM00257">
    <property type="entry name" value="LysM"/>
    <property type="match status" value="1"/>
</dbReference>
<dbReference type="CDD" id="cd00118">
    <property type="entry name" value="LysM"/>
    <property type="match status" value="1"/>
</dbReference>
<feature type="domain" description="LysM" evidence="2">
    <location>
        <begin position="132"/>
        <end position="175"/>
    </location>
</feature>
<dbReference type="InterPro" id="IPR001223">
    <property type="entry name" value="Glyco_hydro18_cat"/>
</dbReference>
<dbReference type="InterPro" id="IPR036366">
    <property type="entry name" value="PGBDSf"/>
</dbReference>
<dbReference type="PANTHER" id="PTHR46066:SF2">
    <property type="entry name" value="CHITINASE DOMAIN-CONTAINING PROTEIN 1"/>
    <property type="match status" value="1"/>
</dbReference>
<dbReference type="InterPro" id="IPR036365">
    <property type="entry name" value="PGBD-like_sf"/>
</dbReference>
<dbReference type="Pfam" id="PF00704">
    <property type="entry name" value="Glyco_hydro_18"/>
    <property type="match status" value="1"/>
</dbReference>
<dbReference type="SMART" id="SM00636">
    <property type="entry name" value="Glyco_18"/>
    <property type="match status" value="1"/>
</dbReference>
<dbReference type="EMBL" id="CP062796">
    <property type="protein sequence ID" value="QUL98586.1"/>
    <property type="molecule type" value="Genomic_DNA"/>
</dbReference>
<dbReference type="Pfam" id="PF01471">
    <property type="entry name" value="PG_binding_1"/>
    <property type="match status" value="1"/>
</dbReference>
<dbReference type="PROSITE" id="PS51782">
    <property type="entry name" value="LYSM"/>
    <property type="match status" value="1"/>
</dbReference>
<name>A0AAT9LBZ5_9FIRM</name>
<gene>
    <name evidence="4" type="ORF">IMF26_00330</name>
</gene>
<reference evidence="4" key="1">
    <citation type="submission" date="2020-10" db="EMBL/GenBank/DDBJ databases">
        <authorList>
            <person name="Kadnikov V."/>
            <person name="Beletsky A.V."/>
            <person name="Mardanov A.V."/>
            <person name="Karnachuk O.V."/>
            <person name="Ravin N.V."/>
        </authorList>
    </citation>
    <scope>NUCLEOTIDE SEQUENCE</scope>
    <source>
        <strain evidence="4">Bu02</strain>
    </source>
</reference>
<proteinExistence type="predicted"/>
<dbReference type="Pfam" id="PF01476">
    <property type="entry name" value="LysM"/>
    <property type="match status" value="1"/>
</dbReference>
<dbReference type="PANTHER" id="PTHR46066">
    <property type="entry name" value="CHITINASE DOMAIN-CONTAINING PROTEIN 1 FAMILY MEMBER"/>
    <property type="match status" value="1"/>
</dbReference>
<protein>
    <submittedName>
        <fullName evidence="4">Peptidoglycan-binding protein</fullName>
    </submittedName>
</protein>
<feature type="domain" description="GH18" evidence="3">
    <location>
        <begin position="181"/>
        <end position="492"/>
    </location>
</feature>
<dbReference type="GO" id="GO:0008061">
    <property type="term" value="F:chitin binding"/>
    <property type="evidence" value="ECO:0007669"/>
    <property type="project" value="InterPro"/>
</dbReference>